<feature type="compositionally biased region" description="Polar residues" evidence="1">
    <location>
        <begin position="269"/>
        <end position="283"/>
    </location>
</feature>
<feature type="compositionally biased region" description="Basic and acidic residues" evidence="1">
    <location>
        <begin position="177"/>
        <end position="190"/>
    </location>
</feature>
<feature type="compositionally biased region" description="Polar residues" evidence="1">
    <location>
        <begin position="251"/>
        <end position="262"/>
    </location>
</feature>
<organism evidence="2 3">
    <name type="scientific">Roridomyces roridus</name>
    <dbReference type="NCBI Taxonomy" id="1738132"/>
    <lineage>
        <taxon>Eukaryota</taxon>
        <taxon>Fungi</taxon>
        <taxon>Dikarya</taxon>
        <taxon>Basidiomycota</taxon>
        <taxon>Agaricomycotina</taxon>
        <taxon>Agaricomycetes</taxon>
        <taxon>Agaricomycetidae</taxon>
        <taxon>Agaricales</taxon>
        <taxon>Marasmiineae</taxon>
        <taxon>Mycenaceae</taxon>
        <taxon>Roridomyces</taxon>
    </lineage>
</organism>
<feature type="compositionally biased region" description="Basic residues" evidence="1">
    <location>
        <begin position="232"/>
        <end position="242"/>
    </location>
</feature>
<sequence>MAFKRPKIGPTACVGSKYRNQHGSKRHASFRCHVSLFPGSSLLARPTRPPHPSTSLLPCRPIAALRRRHSEPRDLIDTHTTCSPLGSTTLHQTGSRLPIDPTGSLALGSGRRKRERRNGPGKGRWDSSRLTRNLYPPFILPFFISRMGPAKAYSVSFNACGSKGRELEMDLYGPDGQPERKNQKDESASRSMEDNWYACAKLECRGLADNVSYRIWEVLKDQKDLSELRVLRSSHSRVHHHPKDLPWSLRASESSPKTSESPLQGLERPQSTLSEFKTYQALNDNPRESYGCAGRLPPKQQREGRRGSHTVEQGNGCGRHDSDGGI</sequence>
<dbReference type="Proteomes" id="UP001221142">
    <property type="component" value="Unassembled WGS sequence"/>
</dbReference>
<evidence type="ECO:0000256" key="1">
    <source>
        <dbReference type="SAM" id="MobiDB-lite"/>
    </source>
</evidence>
<feature type="region of interest" description="Disordered" evidence="1">
    <location>
        <begin position="232"/>
        <end position="326"/>
    </location>
</feature>
<feature type="region of interest" description="Disordered" evidence="1">
    <location>
        <begin position="168"/>
        <end position="190"/>
    </location>
</feature>
<dbReference type="AlphaFoldDB" id="A0AAD7AXW7"/>
<feature type="compositionally biased region" description="Polar residues" evidence="1">
    <location>
        <begin position="79"/>
        <end position="95"/>
    </location>
</feature>
<accession>A0AAD7AXW7</accession>
<evidence type="ECO:0000313" key="3">
    <source>
        <dbReference type="Proteomes" id="UP001221142"/>
    </source>
</evidence>
<keyword evidence="3" id="KW-1185">Reference proteome</keyword>
<reference evidence="2" key="1">
    <citation type="submission" date="2023-03" db="EMBL/GenBank/DDBJ databases">
        <title>Massive genome expansion in bonnet fungi (Mycena s.s.) driven by repeated elements and novel gene families across ecological guilds.</title>
        <authorList>
            <consortium name="Lawrence Berkeley National Laboratory"/>
            <person name="Harder C.B."/>
            <person name="Miyauchi S."/>
            <person name="Viragh M."/>
            <person name="Kuo A."/>
            <person name="Thoen E."/>
            <person name="Andreopoulos B."/>
            <person name="Lu D."/>
            <person name="Skrede I."/>
            <person name="Drula E."/>
            <person name="Henrissat B."/>
            <person name="Morin E."/>
            <person name="Kohler A."/>
            <person name="Barry K."/>
            <person name="LaButti K."/>
            <person name="Morin E."/>
            <person name="Salamov A."/>
            <person name="Lipzen A."/>
            <person name="Mereny Z."/>
            <person name="Hegedus B."/>
            <person name="Baldrian P."/>
            <person name="Stursova M."/>
            <person name="Weitz H."/>
            <person name="Taylor A."/>
            <person name="Grigoriev I.V."/>
            <person name="Nagy L.G."/>
            <person name="Martin F."/>
            <person name="Kauserud H."/>
        </authorList>
    </citation>
    <scope>NUCLEOTIDE SEQUENCE</scope>
    <source>
        <strain evidence="2">9284</strain>
    </source>
</reference>
<gene>
    <name evidence="2" type="ORF">FB45DRAFT_1014300</name>
</gene>
<proteinExistence type="predicted"/>
<name>A0AAD7AXW7_9AGAR</name>
<protein>
    <submittedName>
        <fullName evidence="2">Uncharacterized protein</fullName>
    </submittedName>
</protein>
<dbReference type="EMBL" id="JARKIF010000142">
    <property type="protein sequence ID" value="KAJ7603488.1"/>
    <property type="molecule type" value="Genomic_DNA"/>
</dbReference>
<evidence type="ECO:0000313" key="2">
    <source>
        <dbReference type="EMBL" id="KAJ7603488.1"/>
    </source>
</evidence>
<feature type="region of interest" description="Disordered" evidence="1">
    <location>
        <begin position="79"/>
        <end position="128"/>
    </location>
</feature>
<comment type="caution">
    <text evidence="2">The sequence shown here is derived from an EMBL/GenBank/DDBJ whole genome shotgun (WGS) entry which is preliminary data.</text>
</comment>